<sequence>MVKVITRMAPKGEDFSDANAIQVDGGALKVQQNQPQAERTVALYAPGEWVKATLDS</sequence>
<dbReference type="Proteomes" id="UP001199469">
    <property type="component" value="Unassembled WGS sequence"/>
</dbReference>
<dbReference type="RefSeq" id="WP_230731741.1">
    <property type="nucleotide sequence ID" value="NZ_JAJNDB010000001.1"/>
</dbReference>
<name>A0ABS8P5I7_9PSEU</name>
<dbReference type="EMBL" id="JAJNDB010000001">
    <property type="protein sequence ID" value="MCD2193516.1"/>
    <property type="molecule type" value="Genomic_DNA"/>
</dbReference>
<evidence type="ECO:0000313" key="2">
    <source>
        <dbReference type="Proteomes" id="UP001199469"/>
    </source>
</evidence>
<organism evidence="1 2">
    <name type="scientific">Actinomycetospora endophytica</name>
    <dbReference type="NCBI Taxonomy" id="2291215"/>
    <lineage>
        <taxon>Bacteria</taxon>
        <taxon>Bacillati</taxon>
        <taxon>Actinomycetota</taxon>
        <taxon>Actinomycetes</taxon>
        <taxon>Pseudonocardiales</taxon>
        <taxon>Pseudonocardiaceae</taxon>
        <taxon>Actinomycetospora</taxon>
    </lineage>
</organism>
<proteinExistence type="predicted"/>
<evidence type="ECO:0000313" key="1">
    <source>
        <dbReference type="EMBL" id="MCD2193516.1"/>
    </source>
</evidence>
<reference evidence="1 2" key="1">
    <citation type="submission" date="2021-11" db="EMBL/GenBank/DDBJ databases">
        <title>Draft genome sequence of Actinomycetospora sp. SF1 isolated from the rhizosphere soil.</title>
        <authorList>
            <person name="Duangmal K."/>
            <person name="Chantavorakit T."/>
        </authorList>
    </citation>
    <scope>NUCLEOTIDE SEQUENCE [LARGE SCALE GENOMIC DNA]</scope>
    <source>
        <strain evidence="1 2">TBRC 5722</strain>
    </source>
</reference>
<comment type="caution">
    <text evidence="1">The sequence shown here is derived from an EMBL/GenBank/DDBJ whole genome shotgun (WGS) entry which is preliminary data.</text>
</comment>
<gene>
    <name evidence="1" type="ORF">LQ327_08985</name>
</gene>
<accession>A0ABS8P5I7</accession>
<keyword evidence="2" id="KW-1185">Reference proteome</keyword>
<protein>
    <submittedName>
        <fullName evidence="1">Uncharacterized protein</fullName>
    </submittedName>
</protein>